<dbReference type="SUPFAM" id="SSF55785">
    <property type="entry name" value="PYP-like sensor domain (PAS domain)"/>
    <property type="match status" value="2"/>
</dbReference>
<keyword evidence="9" id="KW-0547">Nucleotide-binding</keyword>
<dbReference type="InterPro" id="IPR003018">
    <property type="entry name" value="GAF"/>
</dbReference>
<accession>A0A926VA51</accession>
<dbReference type="SMART" id="SM00065">
    <property type="entry name" value="GAF"/>
    <property type="match status" value="1"/>
</dbReference>
<dbReference type="CDD" id="cd00130">
    <property type="entry name" value="PAS"/>
    <property type="match status" value="2"/>
</dbReference>
<dbReference type="InterPro" id="IPR000700">
    <property type="entry name" value="PAS-assoc_C"/>
</dbReference>
<evidence type="ECO:0000256" key="20">
    <source>
        <dbReference type="SAM" id="Phobius"/>
    </source>
</evidence>
<keyword evidence="15" id="KW-0186">Copper</keyword>
<evidence type="ECO:0000259" key="23">
    <source>
        <dbReference type="PROSITE" id="PS50113"/>
    </source>
</evidence>
<comment type="caution">
    <text evidence="24">The sequence shown here is derived from an EMBL/GenBank/DDBJ whole genome shotgun (WGS) entry which is preliminary data.</text>
</comment>
<dbReference type="GO" id="GO:0000155">
    <property type="term" value="F:phosphorelay sensor kinase activity"/>
    <property type="evidence" value="ECO:0007669"/>
    <property type="project" value="InterPro"/>
</dbReference>
<evidence type="ECO:0000256" key="7">
    <source>
        <dbReference type="ARBA" id="ARBA00022679"/>
    </source>
</evidence>
<dbReference type="InterPro" id="IPR029016">
    <property type="entry name" value="GAF-like_dom_sf"/>
</dbReference>
<dbReference type="Pfam" id="PF00989">
    <property type="entry name" value="PAS"/>
    <property type="match status" value="1"/>
</dbReference>
<evidence type="ECO:0000256" key="10">
    <source>
        <dbReference type="ARBA" id="ARBA00022745"/>
    </source>
</evidence>
<keyword evidence="10" id="KW-0936">Ethylene signaling pathway</keyword>
<gene>
    <name evidence="24" type="ORF">H6G03_03070</name>
</gene>
<evidence type="ECO:0000256" key="14">
    <source>
        <dbReference type="ARBA" id="ARBA00022989"/>
    </source>
</evidence>
<feature type="domain" description="Histidine kinase" evidence="21">
    <location>
        <begin position="626"/>
        <end position="882"/>
    </location>
</feature>
<feature type="domain" description="PAS" evidence="22">
    <location>
        <begin position="147"/>
        <end position="201"/>
    </location>
</feature>
<dbReference type="RefSeq" id="WP_190461968.1">
    <property type="nucleotide sequence ID" value="NZ_JACJPW010000005.1"/>
</dbReference>
<feature type="transmembrane region" description="Helical" evidence="20">
    <location>
        <begin position="27"/>
        <end position="51"/>
    </location>
</feature>
<dbReference type="SUPFAM" id="SSF55781">
    <property type="entry name" value="GAF domain-like"/>
    <property type="match status" value="1"/>
</dbReference>
<dbReference type="InterPro" id="IPR058544">
    <property type="entry name" value="ETR1_N"/>
</dbReference>
<keyword evidence="13" id="KW-0067">ATP-binding</keyword>
<evidence type="ECO:0000256" key="13">
    <source>
        <dbReference type="ARBA" id="ARBA00022840"/>
    </source>
</evidence>
<dbReference type="CDD" id="cd00082">
    <property type="entry name" value="HisKA"/>
    <property type="match status" value="1"/>
</dbReference>
<dbReference type="Pfam" id="PF01590">
    <property type="entry name" value="GAF"/>
    <property type="match status" value="1"/>
</dbReference>
<evidence type="ECO:0000256" key="9">
    <source>
        <dbReference type="ARBA" id="ARBA00022741"/>
    </source>
</evidence>
<dbReference type="SMART" id="SM00387">
    <property type="entry name" value="HATPase_c"/>
    <property type="match status" value="1"/>
</dbReference>
<keyword evidence="14 20" id="KW-1133">Transmembrane helix</keyword>
<dbReference type="Gene3D" id="3.30.450.20">
    <property type="entry name" value="PAS domain"/>
    <property type="match status" value="2"/>
</dbReference>
<feature type="coiled-coil region" evidence="19">
    <location>
        <begin position="587"/>
        <end position="617"/>
    </location>
</feature>
<name>A0A926VA51_9CYAN</name>
<keyword evidence="6" id="KW-0597">Phosphoprotein</keyword>
<dbReference type="PROSITE" id="PS50109">
    <property type="entry name" value="HIS_KIN"/>
    <property type="match status" value="1"/>
</dbReference>
<dbReference type="InterPro" id="IPR035965">
    <property type="entry name" value="PAS-like_dom_sf"/>
</dbReference>
<dbReference type="Pfam" id="PF08447">
    <property type="entry name" value="PAS_3"/>
    <property type="match status" value="1"/>
</dbReference>
<dbReference type="PRINTS" id="PR00344">
    <property type="entry name" value="BCTRLSENSOR"/>
</dbReference>
<dbReference type="InterPro" id="IPR003661">
    <property type="entry name" value="HisK_dim/P_dom"/>
</dbReference>
<dbReference type="InterPro" id="IPR000014">
    <property type="entry name" value="PAS"/>
</dbReference>
<dbReference type="Gene3D" id="3.30.565.10">
    <property type="entry name" value="Histidine kinase-like ATPase, C-terminal domain"/>
    <property type="match status" value="1"/>
</dbReference>
<organism evidence="24 25">
    <name type="scientific">Aerosakkonema funiforme FACHB-1375</name>
    <dbReference type="NCBI Taxonomy" id="2949571"/>
    <lineage>
        <taxon>Bacteria</taxon>
        <taxon>Bacillati</taxon>
        <taxon>Cyanobacteriota</taxon>
        <taxon>Cyanophyceae</taxon>
        <taxon>Oscillatoriophycideae</taxon>
        <taxon>Aerosakkonematales</taxon>
        <taxon>Aerosakkonemataceae</taxon>
        <taxon>Aerosakkonema</taxon>
    </lineage>
</organism>
<evidence type="ECO:0000256" key="17">
    <source>
        <dbReference type="ARBA" id="ARBA00023136"/>
    </source>
</evidence>
<dbReference type="InterPro" id="IPR036890">
    <property type="entry name" value="HATPase_C_sf"/>
</dbReference>
<evidence type="ECO:0000256" key="5">
    <source>
        <dbReference type="ARBA" id="ARBA00012438"/>
    </source>
</evidence>
<dbReference type="EC" id="2.7.13.3" evidence="5"/>
<evidence type="ECO:0000256" key="15">
    <source>
        <dbReference type="ARBA" id="ARBA00023008"/>
    </source>
</evidence>
<evidence type="ECO:0000256" key="6">
    <source>
        <dbReference type="ARBA" id="ARBA00022553"/>
    </source>
</evidence>
<dbReference type="InterPro" id="IPR005467">
    <property type="entry name" value="His_kinase_dom"/>
</dbReference>
<evidence type="ECO:0000256" key="18">
    <source>
        <dbReference type="ARBA" id="ARBA00023157"/>
    </source>
</evidence>
<evidence type="ECO:0000256" key="1">
    <source>
        <dbReference type="ARBA" id="ARBA00000085"/>
    </source>
</evidence>
<dbReference type="Pfam" id="PF02518">
    <property type="entry name" value="HATPase_c"/>
    <property type="match status" value="1"/>
</dbReference>
<dbReference type="Gene3D" id="1.10.287.130">
    <property type="match status" value="1"/>
</dbReference>
<dbReference type="PROSITE" id="PS50112">
    <property type="entry name" value="PAS"/>
    <property type="match status" value="2"/>
</dbReference>
<dbReference type="InterPro" id="IPR036097">
    <property type="entry name" value="HisK_dim/P_sf"/>
</dbReference>
<feature type="domain" description="PAS" evidence="22">
    <location>
        <begin position="273"/>
        <end position="343"/>
    </location>
</feature>
<evidence type="ECO:0000256" key="11">
    <source>
        <dbReference type="ARBA" id="ARBA00022777"/>
    </source>
</evidence>
<keyword evidence="17 20" id="KW-0472">Membrane</keyword>
<comment type="similarity">
    <text evidence="4">Belongs to the ethylene receptor family.</text>
</comment>
<comment type="subcellular location">
    <subcellularLocation>
        <location evidence="3">Endoplasmic reticulum membrane</location>
        <topology evidence="3">Multi-pass membrane protein</topology>
    </subcellularLocation>
</comment>
<dbReference type="SMART" id="SM00086">
    <property type="entry name" value="PAC"/>
    <property type="match status" value="2"/>
</dbReference>
<dbReference type="GO" id="GO:0005524">
    <property type="term" value="F:ATP binding"/>
    <property type="evidence" value="ECO:0007669"/>
    <property type="project" value="UniProtKB-KW"/>
</dbReference>
<keyword evidence="19" id="KW-0175">Coiled coil</keyword>
<dbReference type="PANTHER" id="PTHR43065">
    <property type="entry name" value="SENSOR HISTIDINE KINASE"/>
    <property type="match status" value="1"/>
</dbReference>
<dbReference type="SUPFAM" id="SSF47384">
    <property type="entry name" value="Homodimeric domain of signal transducing histidine kinase"/>
    <property type="match status" value="1"/>
</dbReference>
<feature type="transmembrane region" description="Helical" evidence="20">
    <location>
        <begin position="63"/>
        <end position="86"/>
    </location>
</feature>
<dbReference type="AlphaFoldDB" id="A0A926VA51"/>
<evidence type="ECO:0000313" key="24">
    <source>
        <dbReference type="EMBL" id="MBD2180106.1"/>
    </source>
</evidence>
<keyword evidence="25" id="KW-1185">Reference proteome</keyword>
<dbReference type="Gene3D" id="3.30.450.40">
    <property type="match status" value="1"/>
</dbReference>
<dbReference type="PROSITE" id="PS50113">
    <property type="entry name" value="PAC"/>
    <property type="match status" value="2"/>
</dbReference>
<evidence type="ECO:0000259" key="21">
    <source>
        <dbReference type="PROSITE" id="PS50109"/>
    </source>
</evidence>
<evidence type="ECO:0000256" key="4">
    <source>
        <dbReference type="ARBA" id="ARBA00009842"/>
    </source>
</evidence>
<protein>
    <recommendedName>
        <fullName evidence="5">histidine kinase</fullName>
        <ecNumber evidence="5">2.7.13.3</ecNumber>
    </recommendedName>
</protein>
<keyword evidence="18" id="KW-1015">Disulfide bond</keyword>
<dbReference type="Pfam" id="PF25487">
    <property type="entry name" value="ETR1_N"/>
    <property type="match status" value="1"/>
</dbReference>
<evidence type="ECO:0000256" key="12">
    <source>
        <dbReference type="ARBA" id="ARBA00022824"/>
    </source>
</evidence>
<dbReference type="InterPro" id="IPR003594">
    <property type="entry name" value="HATPase_dom"/>
</dbReference>
<keyword evidence="12" id="KW-0256">Endoplasmic reticulum</keyword>
<keyword evidence="11" id="KW-0418">Kinase</keyword>
<dbReference type="Proteomes" id="UP000641646">
    <property type="component" value="Unassembled WGS sequence"/>
</dbReference>
<dbReference type="SMART" id="SM00091">
    <property type="entry name" value="PAS"/>
    <property type="match status" value="2"/>
</dbReference>
<dbReference type="InterPro" id="IPR013767">
    <property type="entry name" value="PAS_fold"/>
</dbReference>
<dbReference type="InterPro" id="IPR013655">
    <property type="entry name" value="PAS_fold_3"/>
</dbReference>
<reference evidence="24" key="2">
    <citation type="submission" date="2020-08" db="EMBL/GenBank/DDBJ databases">
        <authorList>
            <person name="Chen M."/>
            <person name="Teng W."/>
            <person name="Zhao L."/>
            <person name="Hu C."/>
            <person name="Zhou Y."/>
            <person name="Han B."/>
            <person name="Song L."/>
            <person name="Shu W."/>
        </authorList>
    </citation>
    <scope>NUCLEOTIDE SEQUENCE</scope>
    <source>
        <strain evidence="24">FACHB-1375</strain>
    </source>
</reference>
<comment type="cofactor">
    <cofactor evidence="2">
        <name>Cu cation</name>
        <dbReference type="ChEBI" id="CHEBI:23378"/>
    </cofactor>
</comment>
<keyword evidence="16" id="KW-0902">Two-component regulatory system</keyword>
<reference evidence="24" key="1">
    <citation type="journal article" date="2015" name="ISME J.">
        <title>Draft Genome Sequence of Streptomyces incarnatus NRRL8089, which Produces the Nucleoside Antibiotic Sinefungin.</title>
        <authorList>
            <person name="Oshima K."/>
            <person name="Hattori M."/>
            <person name="Shimizu H."/>
            <person name="Fukuda K."/>
            <person name="Nemoto M."/>
            <person name="Inagaki K."/>
            <person name="Tamura T."/>
        </authorList>
    </citation>
    <scope>NUCLEOTIDE SEQUENCE</scope>
    <source>
        <strain evidence="24">FACHB-1375</strain>
    </source>
</reference>
<keyword evidence="8 20" id="KW-0812">Transmembrane</keyword>
<evidence type="ECO:0000256" key="16">
    <source>
        <dbReference type="ARBA" id="ARBA00023012"/>
    </source>
</evidence>
<feature type="domain" description="PAC" evidence="23">
    <location>
        <begin position="220"/>
        <end position="272"/>
    </location>
</feature>
<dbReference type="PANTHER" id="PTHR43065:SF50">
    <property type="entry name" value="HISTIDINE KINASE"/>
    <property type="match status" value="1"/>
</dbReference>
<feature type="domain" description="PAC" evidence="23">
    <location>
        <begin position="347"/>
        <end position="399"/>
    </location>
</feature>
<evidence type="ECO:0000256" key="3">
    <source>
        <dbReference type="ARBA" id="ARBA00004477"/>
    </source>
</evidence>
<comment type="catalytic activity">
    <reaction evidence="1">
        <text>ATP + protein L-histidine = ADP + protein N-phospho-L-histidine.</text>
        <dbReference type="EC" id="2.7.13.3"/>
    </reaction>
</comment>
<evidence type="ECO:0000259" key="22">
    <source>
        <dbReference type="PROSITE" id="PS50112"/>
    </source>
</evidence>
<dbReference type="InterPro" id="IPR004358">
    <property type="entry name" value="Sig_transdc_His_kin-like_C"/>
</dbReference>
<dbReference type="NCBIfam" id="TIGR00229">
    <property type="entry name" value="sensory_box"/>
    <property type="match status" value="2"/>
</dbReference>
<evidence type="ECO:0000256" key="2">
    <source>
        <dbReference type="ARBA" id="ARBA00001935"/>
    </source>
</evidence>
<keyword evidence="7" id="KW-0808">Transferase</keyword>
<evidence type="ECO:0000256" key="19">
    <source>
        <dbReference type="SAM" id="Coils"/>
    </source>
</evidence>
<dbReference type="EMBL" id="JACJPW010000005">
    <property type="protein sequence ID" value="MBD2180106.1"/>
    <property type="molecule type" value="Genomic_DNA"/>
</dbReference>
<evidence type="ECO:0000256" key="8">
    <source>
        <dbReference type="ARBA" id="ARBA00022692"/>
    </source>
</evidence>
<sequence>MAAFWQTLFSSNFIPHGHCYLWKPGLVWLHIISDSLIAVAYYSIPLMLVYFVQQRRDLPFDWIFLLFGTFIIACGTTHVIEVWTLWHPHYWISGLVKALTASVSLYTAIMLVNLIPKALALPSPAELEITNRKLEMEISERLKAEEKNRFQARLLDVVEQAVIATDLNGIVSYWNQFAEKLYGWSAAETLGRDIVELIPSEFSQTQAAELMSRLSTGESWSGEFMVRHRNGRSFPVLATDSPIHDERGILCGVVGLSFDISDRKLAEERLRQSEERFRSYFELSFIGVAITSPEKGWIEVNDTFCELLGYSRNELNGTTWAQLTHPEDLEVDLNQYNRVLEGEIDAYSLEKRYIRSDGDIIYTNILVRCLRRSDRSVDYFVALLEDITDRVRANDALRQSEARYKELAQQEELINRLASQIRNSLDLDTILETAVQEIGKLLQIDRCLFIWLRFFPPVDGGDERIMWEIVKEAKHPDLESRIGVYPLQEQFRPLVEKLLNLEIIRADDVETVTDPILQQVLRFLGHTSMLDLPFKTQSGQIGIVNCSHTRGFRPWRDSEVELLQAVTDQLAIAINQAELYAQSQEATKIAQAQAEQIAQALQKLQQTQAQLIQSEKMSGLGQLVAGIAHEINNPVSFIHGNINYATGYIQDLLSLVKLYQQYYPKPVKEIEDKIEAIDLDFLLTDLPKLLSSMKVGTDRIRQIVLSLRNFSRLDEAEMKPVDIHEGIDNTLLILQHRFKENAARPSIKLDKNYGKLPLVECYPGQINQVFMNILSNAIDALEHLKFAGVERLNDCIPTICIRTEVANDSVQISIMDNGPGMTEEIRHKLFDPFFTTKPVGKGTGLGLSITYQIVVEKHAGKIECISAPGKGAEFVVQIPIRRQYDFNQRG</sequence>
<dbReference type="GO" id="GO:0006355">
    <property type="term" value="P:regulation of DNA-templated transcription"/>
    <property type="evidence" value="ECO:0007669"/>
    <property type="project" value="InterPro"/>
</dbReference>
<proteinExistence type="inferred from homology"/>
<evidence type="ECO:0000313" key="25">
    <source>
        <dbReference type="Proteomes" id="UP000641646"/>
    </source>
</evidence>
<dbReference type="SUPFAM" id="SSF55874">
    <property type="entry name" value="ATPase domain of HSP90 chaperone/DNA topoisomerase II/histidine kinase"/>
    <property type="match status" value="1"/>
</dbReference>
<dbReference type="InterPro" id="IPR001610">
    <property type="entry name" value="PAC"/>
</dbReference>